<proteinExistence type="predicted"/>
<feature type="region of interest" description="Disordered" evidence="1">
    <location>
        <begin position="50"/>
        <end position="77"/>
    </location>
</feature>
<dbReference type="EMBL" id="BJLQ01000009">
    <property type="protein sequence ID" value="GEA83996.1"/>
    <property type="molecule type" value="Genomic_DNA"/>
</dbReference>
<dbReference type="OrthoDB" id="5146855at2"/>
<reference evidence="2 3" key="1">
    <citation type="submission" date="2019-06" db="EMBL/GenBank/DDBJ databases">
        <title>Whole genome shotgun sequence of Cellulomonas gelida NBRC 3748.</title>
        <authorList>
            <person name="Hosoyama A."/>
            <person name="Uohara A."/>
            <person name="Ohji S."/>
            <person name="Ichikawa N."/>
        </authorList>
    </citation>
    <scope>NUCLEOTIDE SEQUENCE [LARGE SCALE GENOMIC DNA]</scope>
    <source>
        <strain evidence="2 3">NBRC 3748</strain>
    </source>
</reference>
<dbReference type="RefSeq" id="WP_141369652.1">
    <property type="nucleotide sequence ID" value="NZ_BJLQ01000009.1"/>
</dbReference>
<protein>
    <recommendedName>
        <fullName evidence="4">Extradiol ring-cleavage dioxygenase class III enzyme subunit B domain-containing protein</fullName>
    </recommendedName>
</protein>
<evidence type="ECO:0008006" key="4">
    <source>
        <dbReference type="Google" id="ProtNLM"/>
    </source>
</evidence>
<name>A0A4Y3KK37_9CELL</name>
<gene>
    <name evidence="2" type="ORF">CGE01nite_12470</name>
</gene>
<sequence length="276" mass="27541">MLVAAALVPDTALLVPGASGRTDPAAGLREVATAAVRRAVEHADRVVVVAPGRAARRTPGTSPEGSAAPGGSAHARAGTTTVPAVTVVGQVRASLAAAGIPDQMLAQVPPADLVVPEEVAARLGRTHRASVPTAVALRLLAATGRGAAHAVETCGRDGVALRALGSSLVSARTRTALVVVGSASGRHGPDAPLADDPEALAYDDALVDALRSGEPAARERIAALDPVRAEALAVTGWGPWQVLVGATAAEVRADVEGLVLLGAQHVVGTWLTGGAR</sequence>
<evidence type="ECO:0000256" key="1">
    <source>
        <dbReference type="SAM" id="MobiDB-lite"/>
    </source>
</evidence>
<dbReference type="AlphaFoldDB" id="A0A4Y3KK37"/>
<comment type="caution">
    <text evidence="2">The sequence shown here is derived from an EMBL/GenBank/DDBJ whole genome shotgun (WGS) entry which is preliminary data.</text>
</comment>
<keyword evidence="3" id="KW-1185">Reference proteome</keyword>
<organism evidence="2 3">
    <name type="scientific">Cellulomonas gelida</name>
    <dbReference type="NCBI Taxonomy" id="1712"/>
    <lineage>
        <taxon>Bacteria</taxon>
        <taxon>Bacillati</taxon>
        <taxon>Actinomycetota</taxon>
        <taxon>Actinomycetes</taxon>
        <taxon>Micrococcales</taxon>
        <taxon>Cellulomonadaceae</taxon>
        <taxon>Cellulomonas</taxon>
    </lineage>
</organism>
<evidence type="ECO:0000313" key="3">
    <source>
        <dbReference type="Proteomes" id="UP000320461"/>
    </source>
</evidence>
<accession>A0A4Y3KK37</accession>
<dbReference type="Proteomes" id="UP000320461">
    <property type="component" value="Unassembled WGS sequence"/>
</dbReference>
<evidence type="ECO:0000313" key="2">
    <source>
        <dbReference type="EMBL" id="GEA83996.1"/>
    </source>
</evidence>
<dbReference type="Gene3D" id="3.40.830.10">
    <property type="entry name" value="LigB-like"/>
    <property type="match status" value="1"/>
</dbReference>